<dbReference type="AlphaFoldDB" id="A0AAJ7TSM7"/>
<dbReference type="InterPro" id="IPR001759">
    <property type="entry name" value="PTX_dom"/>
</dbReference>
<dbReference type="SUPFAM" id="SSF49899">
    <property type="entry name" value="Concanavalin A-like lectins/glucanases"/>
    <property type="match status" value="1"/>
</dbReference>
<evidence type="ECO:0000256" key="6">
    <source>
        <dbReference type="PROSITE-ProRule" id="PRU01172"/>
    </source>
</evidence>
<organism evidence="10 11">
    <name type="scientific">Petromyzon marinus</name>
    <name type="common">Sea lamprey</name>
    <dbReference type="NCBI Taxonomy" id="7757"/>
    <lineage>
        <taxon>Eukaryota</taxon>
        <taxon>Metazoa</taxon>
        <taxon>Chordata</taxon>
        <taxon>Craniata</taxon>
        <taxon>Vertebrata</taxon>
        <taxon>Cyclostomata</taxon>
        <taxon>Hyperoartia</taxon>
        <taxon>Petromyzontiformes</taxon>
        <taxon>Petromyzontidae</taxon>
        <taxon>Petromyzon</taxon>
    </lineage>
</organism>
<keyword evidence="5" id="KW-0325">Glycoprotein</keyword>
<evidence type="ECO:0000313" key="10">
    <source>
        <dbReference type="Proteomes" id="UP001318040"/>
    </source>
</evidence>
<feature type="chain" id="PRO_5042561110" evidence="8">
    <location>
        <begin position="25"/>
        <end position="477"/>
    </location>
</feature>
<reference evidence="11" key="1">
    <citation type="submission" date="2025-08" db="UniProtKB">
        <authorList>
            <consortium name="RefSeq"/>
        </authorList>
    </citation>
    <scope>IDENTIFICATION</scope>
    <source>
        <tissue evidence="11">Sperm</tissue>
    </source>
</reference>
<dbReference type="InterPro" id="IPR030476">
    <property type="entry name" value="Pentaxin_CS"/>
</dbReference>
<dbReference type="CDD" id="cd00152">
    <property type="entry name" value="PTX"/>
    <property type="match status" value="1"/>
</dbReference>
<evidence type="ECO:0000256" key="1">
    <source>
        <dbReference type="ARBA" id="ARBA00001913"/>
    </source>
</evidence>
<dbReference type="PANTHER" id="PTHR19277">
    <property type="entry name" value="PENTRAXIN"/>
    <property type="match status" value="1"/>
</dbReference>
<dbReference type="PROSITE" id="PS51828">
    <property type="entry name" value="PTX_2"/>
    <property type="match status" value="1"/>
</dbReference>
<dbReference type="InterPro" id="IPR051360">
    <property type="entry name" value="Neuronal_Pentraxin_Related"/>
</dbReference>
<feature type="disulfide bond" evidence="6">
    <location>
        <begin position="300"/>
        <end position="359"/>
    </location>
</feature>
<feature type="compositionally biased region" description="Basic and acidic residues" evidence="7">
    <location>
        <begin position="208"/>
        <end position="231"/>
    </location>
</feature>
<comment type="cofactor">
    <cofactor evidence="1">
        <name>Ca(2+)</name>
        <dbReference type="ChEBI" id="CHEBI:29108"/>
    </cofactor>
</comment>
<dbReference type="SMART" id="SM00159">
    <property type="entry name" value="PTX"/>
    <property type="match status" value="1"/>
</dbReference>
<gene>
    <name evidence="11" type="primary">LOC116949535</name>
</gene>
<protein>
    <submittedName>
        <fullName evidence="11">Neuronal pentraxin-2-like isoform X2</fullName>
    </submittedName>
</protein>
<name>A0AAJ7TSM7_PETMA</name>
<dbReference type="PROSITE" id="PS00289">
    <property type="entry name" value="PTX_1"/>
    <property type="match status" value="1"/>
</dbReference>
<dbReference type="GO" id="GO:0046872">
    <property type="term" value="F:metal ion binding"/>
    <property type="evidence" value="ECO:0007669"/>
    <property type="project" value="UniProtKB-KW"/>
</dbReference>
<proteinExistence type="predicted"/>
<accession>A0AAJ7TSM7</accession>
<dbReference type="RefSeq" id="XP_032822839.1">
    <property type="nucleotide sequence ID" value="XM_032966948.1"/>
</dbReference>
<keyword evidence="8" id="KW-0732">Signal</keyword>
<dbReference type="PRINTS" id="PR00895">
    <property type="entry name" value="PENTAXIN"/>
</dbReference>
<dbReference type="Proteomes" id="UP001318040">
    <property type="component" value="Chromosome 37"/>
</dbReference>
<dbReference type="PANTHER" id="PTHR19277:SF125">
    <property type="entry name" value="B6"/>
    <property type="match status" value="1"/>
</dbReference>
<evidence type="ECO:0000256" key="8">
    <source>
        <dbReference type="SAM" id="SignalP"/>
    </source>
</evidence>
<evidence type="ECO:0000256" key="4">
    <source>
        <dbReference type="ARBA" id="ARBA00023157"/>
    </source>
</evidence>
<feature type="domain" description="Pentraxin (PTX)" evidence="9">
    <location>
        <begin position="270"/>
        <end position="470"/>
    </location>
</feature>
<evidence type="ECO:0000259" key="9">
    <source>
        <dbReference type="PROSITE" id="PS51828"/>
    </source>
</evidence>
<keyword evidence="3" id="KW-0106">Calcium</keyword>
<keyword evidence="10" id="KW-1185">Reference proteome</keyword>
<dbReference type="InterPro" id="IPR013320">
    <property type="entry name" value="ConA-like_dom_sf"/>
</dbReference>
<dbReference type="Gene3D" id="2.60.120.200">
    <property type="match status" value="1"/>
</dbReference>
<feature type="region of interest" description="Disordered" evidence="7">
    <location>
        <begin position="117"/>
        <end position="146"/>
    </location>
</feature>
<sequence length="477" mass="52297">MSSPMISLHLMLLLLLLLVTSISSQQQQQQQQHQQQQHQQQQHDLGHSRFVCTAIPADVDAACPLPALSGLSSGASDEARTGVLELRETVLRQKETILEQRESIRDLTTKLQRCEGTDTLASSSSSSTKHLHARLPGAKQAPGKWRDTMGDLPRDPGEVIEQLGRTVQSLKDRLESLEGSTGGAAGGGGVGGSAHSLREYLHERLGDVGKHLHGEGGDGEGGGHHNDSDGHPHHHQQQQQRIRPESTLTSVHRLPNLDKIGPPPIHHAPDDFKVMFPARTNYMFVRAKRSLPELHAFTICLWLRSGGPSSGTPFSYAVDDQPNELALMEWGNNPMELIINDKIARLPVSVSDGRWHHLCVTWSTRDGVWKAFQNGAYRGTGENLAPWRPIKAGGVLILGQEQDVVGGNFDATQAFLGEMAQFNVWDRELLPDEIMELATCSRSFSGNVVAWTEDAIDVHGGLTHHPFGRCSSVLSNF</sequence>
<feature type="signal peptide" evidence="8">
    <location>
        <begin position="1"/>
        <end position="24"/>
    </location>
</feature>
<keyword evidence="2" id="KW-0479">Metal-binding</keyword>
<keyword evidence="4 6" id="KW-1015">Disulfide bond</keyword>
<feature type="region of interest" description="Disordered" evidence="7">
    <location>
        <begin position="208"/>
        <end position="246"/>
    </location>
</feature>
<evidence type="ECO:0000256" key="5">
    <source>
        <dbReference type="ARBA" id="ARBA00023180"/>
    </source>
</evidence>
<dbReference type="FunFam" id="2.60.120.200:FF:000012">
    <property type="entry name" value="neuronal pentraxin receptor"/>
    <property type="match status" value="1"/>
</dbReference>
<evidence type="ECO:0000256" key="7">
    <source>
        <dbReference type="SAM" id="MobiDB-lite"/>
    </source>
</evidence>
<evidence type="ECO:0000313" key="11">
    <source>
        <dbReference type="RefSeq" id="XP_032822839.1"/>
    </source>
</evidence>
<evidence type="ECO:0000256" key="2">
    <source>
        <dbReference type="ARBA" id="ARBA00022723"/>
    </source>
</evidence>
<dbReference type="Pfam" id="PF00354">
    <property type="entry name" value="Pentaxin"/>
    <property type="match status" value="1"/>
</dbReference>
<evidence type="ECO:0000256" key="3">
    <source>
        <dbReference type="ARBA" id="ARBA00022837"/>
    </source>
</evidence>